<dbReference type="Pfam" id="PF04542">
    <property type="entry name" value="Sigma70_r2"/>
    <property type="match status" value="1"/>
</dbReference>
<dbReference type="Gene3D" id="1.10.10.10">
    <property type="entry name" value="Winged helix-like DNA-binding domain superfamily/Winged helix DNA-binding domain"/>
    <property type="match status" value="1"/>
</dbReference>
<dbReference type="InterPro" id="IPR039425">
    <property type="entry name" value="RNA_pol_sigma-70-like"/>
</dbReference>
<evidence type="ECO:0000256" key="2">
    <source>
        <dbReference type="ARBA" id="ARBA00023015"/>
    </source>
</evidence>
<reference evidence="8 9" key="1">
    <citation type="submission" date="2019-06" db="EMBL/GenBank/DDBJ databases">
        <title>Sequencing the genomes of 1000 actinobacteria strains.</title>
        <authorList>
            <person name="Klenk H.-P."/>
        </authorList>
    </citation>
    <scope>NUCLEOTIDE SEQUENCE [LARGE SCALE GENOMIC DNA]</scope>
    <source>
        <strain evidence="8 9">DSM 18082</strain>
    </source>
</reference>
<keyword evidence="5" id="KW-0804">Transcription</keyword>
<dbReference type="GO" id="GO:0003677">
    <property type="term" value="F:DNA binding"/>
    <property type="evidence" value="ECO:0007669"/>
    <property type="project" value="UniProtKB-KW"/>
</dbReference>
<sequence>MQSAVTEAAVRQVYAAHYGLLAGWAARLLGDRDLAHDLATEAFVRLIRDWDLVDEPKAWLYATTANLVRDHWRRRGREATAYDRFSGGRLPQEATAGPDPAERLTVRDAVLALPDRLRAGVLLYYFADLSVAQVAAHLGRSEGAVKRDLFDARARMARLLEGVR</sequence>
<comment type="similarity">
    <text evidence="1">Belongs to the sigma-70 factor family. ECF subfamily.</text>
</comment>
<dbReference type="InterPro" id="IPR036388">
    <property type="entry name" value="WH-like_DNA-bd_sf"/>
</dbReference>
<dbReference type="Pfam" id="PF08281">
    <property type="entry name" value="Sigma70_r4_2"/>
    <property type="match status" value="1"/>
</dbReference>
<dbReference type="Proteomes" id="UP000319514">
    <property type="component" value="Unassembled WGS sequence"/>
</dbReference>
<gene>
    <name evidence="8" type="ORF">FB474_1893</name>
</gene>
<dbReference type="PANTHER" id="PTHR43133:SF8">
    <property type="entry name" value="RNA POLYMERASE SIGMA FACTOR HI_1459-RELATED"/>
    <property type="match status" value="1"/>
</dbReference>
<keyword evidence="4" id="KW-0238">DNA-binding</keyword>
<dbReference type="InterPro" id="IPR013249">
    <property type="entry name" value="RNA_pol_sigma70_r4_t2"/>
</dbReference>
<keyword evidence="3" id="KW-0731">Sigma factor</keyword>
<evidence type="ECO:0000259" key="6">
    <source>
        <dbReference type="Pfam" id="PF04542"/>
    </source>
</evidence>
<dbReference type="SUPFAM" id="SSF88659">
    <property type="entry name" value="Sigma3 and sigma4 domains of RNA polymerase sigma factors"/>
    <property type="match status" value="1"/>
</dbReference>
<dbReference type="InterPro" id="IPR014284">
    <property type="entry name" value="RNA_pol_sigma-70_dom"/>
</dbReference>
<protein>
    <submittedName>
        <fullName evidence="8">RNA polymerase sigma-70 factor (ECF subfamily)</fullName>
    </submittedName>
</protein>
<dbReference type="InterPro" id="IPR013325">
    <property type="entry name" value="RNA_pol_sigma_r2"/>
</dbReference>
<feature type="domain" description="RNA polymerase sigma factor 70 region 4 type 2" evidence="7">
    <location>
        <begin position="105"/>
        <end position="156"/>
    </location>
</feature>
<dbReference type="AlphaFoldDB" id="A0A542ZJP1"/>
<dbReference type="SUPFAM" id="SSF88946">
    <property type="entry name" value="Sigma2 domain of RNA polymerase sigma factors"/>
    <property type="match status" value="1"/>
</dbReference>
<proteinExistence type="inferred from homology"/>
<dbReference type="InterPro" id="IPR013324">
    <property type="entry name" value="RNA_pol_sigma_r3/r4-like"/>
</dbReference>
<feature type="domain" description="RNA polymerase sigma-70 region 2" evidence="6">
    <location>
        <begin position="14"/>
        <end position="77"/>
    </location>
</feature>
<dbReference type="PANTHER" id="PTHR43133">
    <property type="entry name" value="RNA POLYMERASE ECF-TYPE SIGMA FACTO"/>
    <property type="match status" value="1"/>
</dbReference>
<dbReference type="NCBIfam" id="TIGR02937">
    <property type="entry name" value="sigma70-ECF"/>
    <property type="match status" value="1"/>
</dbReference>
<dbReference type="GO" id="GO:0016987">
    <property type="term" value="F:sigma factor activity"/>
    <property type="evidence" value="ECO:0007669"/>
    <property type="project" value="UniProtKB-KW"/>
</dbReference>
<keyword evidence="9" id="KW-1185">Reference proteome</keyword>
<evidence type="ECO:0000256" key="4">
    <source>
        <dbReference type="ARBA" id="ARBA00023125"/>
    </source>
</evidence>
<evidence type="ECO:0000313" key="9">
    <source>
        <dbReference type="Proteomes" id="UP000319514"/>
    </source>
</evidence>
<evidence type="ECO:0000256" key="5">
    <source>
        <dbReference type="ARBA" id="ARBA00023163"/>
    </source>
</evidence>
<evidence type="ECO:0000256" key="1">
    <source>
        <dbReference type="ARBA" id="ARBA00010641"/>
    </source>
</evidence>
<evidence type="ECO:0000256" key="3">
    <source>
        <dbReference type="ARBA" id="ARBA00023082"/>
    </source>
</evidence>
<evidence type="ECO:0000259" key="7">
    <source>
        <dbReference type="Pfam" id="PF08281"/>
    </source>
</evidence>
<dbReference type="Gene3D" id="1.10.1740.10">
    <property type="match status" value="1"/>
</dbReference>
<dbReference type="InterPro" id="IPR007627">
    <property type="entry name" value="RNA_pol_sigma70_r2"/>
</dbReference>
<accession>A0A542ZJP1</accession>
<name>A0A542ZJP1_9MICO</name>
<evidence type="ECO:0000313" key="8">
    <source>
        <dbReference type="EMBL" id="TQL60498.1"/>
    </source>
</evidence>
<dbReference type="EMBL" id="VFOQ01000001">
    <property type="protein sequence ID" value="TQL60498.1"/>
    <property type="molecule type" value="Genomic_DNA"/>
</dbReference>
<keyword evidence="2" id="KW-0805">Transcription regulation</keyword>
<organism evidence="8 9">
    <name type="scientific">Oryzihumus leptocrescens</name>
    <dbReference type="NCBI Taxonomy" id="297536"/>
    <lineage>
        <taxon>Bacteria</taxon>
        <taxon>Bacillati</taxon>
        <taxon>Actinomycetota</taxon>
        <taxon>Actinomycetes</taxon>
        <taxon>Micrococcales</taxon>
        <taxon>Intrasporangiaceae</taxon>
        <taxon>Oryzihumus</taxon>
    </lineage>
</organism>
<dbReference type="GO" id="GO:0006352">
    <property type="term" value="P:DNA-templated transcription initiation"/>
    <property type="evidence" value="ECO:0007669"/>
    <property type="project" value="InterPro"/>
</dbReference>
<comment type="caution">
    <text evidence="8">The sequence shown here is derived from an EMBL/GenBank/DDBJ whole genome shotgun (WGS) entry which is preliminary data.</text>
</comment>